<name>A0A9Q5HXL8_SANBA</name>
<feature type="transmembrane region" description="Helical" evidence="2">
    <location>
        <begin position="362"/>
        <end position="382"/>
    </location>
</feature>
<feature type="transmembrane region" description="Helical" evidence="2">
    <location>
        <begin position="394"/>
        <end position="413"/>
    </location>
</feature>
<evidence type="ECO:0000313" key="4">
    <source>
        <dbReference type="Proteomes" id="UP000757232"/>
    </source>
</evidence>
<dbReference type="PANTHER" id="PTHR34391:SF2">
    <property type="entry name" value="TRP C-TERMINAL DOMAIN-CONTAINING PROTEIN"/>
    <property type="match status" value="1"/>
</dbReference>
<dbReference type="GO" id="GO:0005794">
    <property type="term" value="C:Golgi apparatus"/>
    <property type="evidence" value="ECO:0007669"/>
    <property type="project" value="TreeGrafter"/>
</dbReference>
<sequence length="595" mass="66636">MIWFKSAYCRITLTKTTLAFFLFTFAHCFIQSLVQSFLFQLDSDACSLTSEIVSAAKVPKNVFAWLSESHNDTTDSNKYTLRLCDQIPFEKSEEENPCVVVFDSDDLGVNEVPNGFRRRDVSSSDKRDVDVSSLNRTSEEFPTSLTQAFIQPVFDESSNISAVELAIPDINDGQMVSLSAQCTRVVLYADQVLINSKREVFALIGSEFWLLSTSTIALMYGSIAHLYAALAFRVLSVGWSAYSIWRTHDIDRRFDVLLTSGACGVDLFPGYVKPRIAIQSVDLSLNVLALILMAYLCSRLVRTYTTVMFRCIGPPDHVVRIHRYVLGLFTCLQVSVYLLVTSAALWLDQLRNGAIASISSHMSLYLSIFIVTLVLLIPWIWIGWRSVRFEHRRLLYVFVGLGLLFEAGWSGMYESLVWRWTWIEWPFFASTAVASQAILIASVVFGIICRLNFGKGLKQYLQAASALEKEDFEPEIFESSNRNCAAPNQNDDDGWAADIEKRIMTERLSQALDFGAHQPAPPPSPPSWSIPAVPPKAAAAAAATVPQSTWTSAEQTTRPTSFTSVLPTLPTLDKFSPWSKPDEHDEKGGDPMFRF</sequence>
<feature type="transmembrane region" description="Helical" evidence="2">
    <location>
        <begin position="217"/>
        <end position="242"/>
    </location>
</feature>
<evidence type="ECO:0000256" key="2">
    <source>
        <dbReference type="SAM" id="Phobius"/>
    </source>
</evidence>
<dbReference type="OrthoDB" id="3263941at2759"/>
<gene>
    <name evidence="3" type="ORF">A7U60_g5252</name>
</gene>
<evidence type="ECO:0008006" key="5">
    <source>
        <dbReference type="Google" id="ProtNLM"/>
    </source>
</evidence>
<feature type="transmembrane region" description="Helical" evidence="2">
    <location>
        <begin position="425"/>
        <end position="449"/>
    </location>
</feature>
<keyword evidence="2" id="KW-0472">Membrane</keyword>
<dbReference type="AlphaFoldDB" id="A0A9Q5HXL8"/>
<evidence type="ECO:0000313" key="3">
    <source>
        <dbReference type="EMBL" id="OCB87725.1"/>
    </source>
</evidence>
<accession>A0A9Q5HXL8</accession>
<feature type="transmembrane region" description="Helical" evidence="2">
    <location>
        <begin position="283"/>
        <end position="301"/>
    </location>
</feature>
<comment type="caution">
    <text evidence="3">The sequence shown here is derived from an EMBL/GenBank/DDBJ whole genome shotgun (WGS) entry which is preliminary data.</text>
</comment>
<keyword evidence="2" id="KW-1133">Transmembrane helix</keyword>
<dbReference type="Proteomes" id="UP000757232">
    <property type="component" value="Unassembled WGS sequence"/>
</dbReference>
<keyword evidence="2" id="KW-0812">Transmembrane</keyword>
<protein>
    <recommendedName>
        <fullName evidence="5">Transmembrane protein</fullName>
    </recommendedName>
</protein>
<feature type="compositionally biased region" description="Basic and acidic residues" evidence="1">
    <location>
        <begin position="580"/>
        <end position="589"/>
    </location>
</feature>
<feature type="compositionally biased region" description="Pro residues" evidence="1">
    <location>
        <begin position="519"/>
        <end position="534"/>
    </location>
</feature>
<feature type="region of interest" description="Disordered" evidence="1">
    <location>
        <begin position="514"/>
        <end position="595"/>
    </location>
</feature>
<feature type="transmembrane region" description="Helical" evidence="2">
    <location>
        <begin position="321"/>
        <end position="347"/>
    </location>
</feature>
<reference evidence="3" key="1">
    <citation type="submission" date="2016-06" db="EMBL/GenBank/DDBJ databases">
        <title>Draft Genome sequence of the fungus Inonotus baumii.</title>
        <authorList>
            <person name="Zhu H."/>
            <person name="Lin W."/>
        </authorList>
    </citation>
    <scope>NUCLEOTIDE SEQUENCE</scope>
    <source>
        <strain evidence="3">821</strain>
    </source>
</reference>
<dbReference type="EMBL" id="LNZH02000189">
    <property type="protein sequence ID" value="OCB87725.1"/>
    <property type="molecule type" value="Genomic_DNA"/>
</dbReference>
<feature type="compositionally biased region" description="Polar residues" evidence="1">
    <location>
        <begin position="547"/>
        <end position="566"/>
    </location>
</feature>
<keyword evidence="4" id="KW-1185">Reference proteome</keyword>
<feature type="compositionally biased region" description="Low complexity" evidence="1">
    <location>
        <begin position="535"/>
        <end position="546"/>
    </location>
</feature>
<organism evidence="3 4">
    <name type="scientific">Sanghuangporus baumii</name>
    <name type="common">Phellinus baumii</name>
    <dbReference type="NCBI Taxonomy" id="108892"/>
    <lineage>
        <taxon>Eukaryota</taxon>
        <taxon>Fungi</taxon>
        <taxon>Dikarya</taxon>
        <taxon>Basidiomycota</taxon>
        <taxon>Agaricomycotina</taxon>
        <taxon>Agaricomycetes</taxon>
        <taxon>Hymenochaetales</taxon>
        <taxon>Hymenochaetaceae</taxon>
        <taxon>Sanghuangporus</taxon>
    </lineage>
</organism>
<proteinExistence type="predicted"/>
<dbReference type="PANTHER" id="PTHR34391">
    <property type="entry name" value="UPF0658 GOLGI APPARATUS MEMBRANE PROTEIN C1952.10C-RELATED"/>
    <property type="match status" value="1"/>
</dbReference>
<dbReference type="InterPro" id="IPR040410">
    <property type="entry name" value="UPF0658_Golgi"/>
</dbReference>
<evidence type="ECO:0000256" key="1">
    <source>
        <dbReference type="SAM" id="MobiDB-lite"/>
    </source>
</evidence>